<dbReference type="SUPFAM" id="SSF55545">
    <property type="entry name" value="beta-N-acetylhexosaminidase-like domain"/>
    <property type="match status" value="1"/>
</dbReference>
<comment type="caution">
    <text evidence="10">The sequence shown here is derived from an EMBL/GenBank/DDBJ whole genome shotgun (WGS) entry which is preliminary data.</text>
</comment>
<name>H1Q0L3_9BACT</name>
<dbReference type="RefSeq" id="WP_006951449.1">
    <property type="nucleotide sequence ID" value="NZ_JH594521.1"/>
</dbReference>
<evidence type="ECO:0000256" key="3">
    <source>
        <dbReference type="ARBA" id="ARBA00012663"/>
    </source>
</evidence>
<protein>
    <recommendedName>
        <fullName evidence="3">beta-N-acetylhexosaminidase</fullName>
        <ecNumber evidence="3">3.2.1.52</ecNumber>
    </recommendedName>
</protein>
<evidence type="ECO:0000313" key="11">
    <source>
        <dbReference type="Proteomes" id="UP000016023"/>
    </source>
</evidence>
<dbReference type="Gene3D" id="3.30.379.10">
    <property type="entry name" value="Chitobiase/beta-hexosaminidase domain 2-like"/>
    <property type="match status" value="1"/>
</dbReference>
<evidence type="ECO:0000259" key="8">
    <source>
        <dbReference type="Pfam" id="PF00728"/>
    </source>
</evidence>
<dbReference type="GO" id="GO:0005975">
    <property type="term" value="P:carbohydrate metabolic process"/>
    <property type="evidence" value="ECO:0007669"/>
    <property type="project" value="InterPro"/>
</dbReference>
<dbReference type="EMBL" id="AGWK01000017">
    <property type="protein sequence ID" value="EHO73435.1"/>
    <property type="molecule type" value="Genomic_DNA"/>
</dbReference>
<dbReference type="InterPro" id="IPR029018">
    <property type="entry name" value="Hex-like_dom2"/>
</dbReference>
<comment type="similarity">
    <text evidence="2">Belongs to the glycosyl hydrolase 20 family.</text>
</comment>
<evidence type="ECO:0000256" key="4">
    <source>
        <dbReference type="ARBA" id="ARBA00022801"/>
    </source>
</evidence>
<dbReference type="SUPFAM" id="SSF51445">
    <property type="entry name" value="(Trans)glycosidases"/>
    <property type="match status" value="1"/>
</dbReference>
<dbReference type="Proteomes" id="UP000016023">
    <property type="component" value="Unassembled WGS sequence"/>
</dbReference>
<dbReference type="PANTHER" id="PTHR22600:SF57">
    <property type="entry name" value="BETA-N-ACETYLHEXOSAMINIDASE"/>
    <property type="match status" value="1"/>
</dbReference>
<feature type="domain" description="Glycoside hydrolase family 20 catalytic" evidence="8">
    <location>
        <begin position="156"/>
        <end position="499"/>
    </location>
</feature>
<feature type="domain" description="Beta-hexosaminidase bacterial type N-terminal" evidence="9">
    <location>
        <begin position="24"/>
        <end position="152"/>
    </location>
</feature>
<evidence type="ECO:0000256" key="7">
    <source>
        <dbReference type="SAM" id="SignalP"/>
    </source>
</evidence>
<dbReference type="GO" id="GO:0004563">
    <property type="term" value="F:beta-N-acetylhexosaminidase activity"/>
    <property type="evidence" value="ECO:0007669"/>
    <property type="project" value="UniProtKB-EC"/>
</dbReference>
<dbReference type="InterPro" id="IPR017853">
    <property type="entry name" value="GH"/>
</dbReference>
<dbReference type="STRING" id="883158.HMPREF9140_00451"/>
<dbReference type="CDD" id="cd06563">
    <property type="entry name" value="GH20_chitobiase-like"/>
    <property type="match status" value="1"/>
</dbReference>
<dbReference type="GO" id="GO:0016020">
    <property type="term" value="C:membrane"/>
    <property type="evidence" value="ECO:0007669"/>
    <property type="project" value="TreeGrafter"/>
</dbReference>
<evidence type="ECO:0000256" key="2">
    <source>
        <dbReference type="ARBA" id="ARBA00006285"/>
    </source>
</evidence>
<dbReference type="EC" id="3.2.1.52" evidence="3"/>
<dbReference type="Pfam" id="PF02838">
    <property type="entry name" value="Glyco_hydro_20b"/>
    <property type="match status" value="1"/>
</dbReference>
<comment type="catalytic activity">
    <reaction evidence="1">
        <text>Hydrolysis of terminal non-reducing N-acetyl-D-hexosamine residues in N-acetyl-beta-D-hexosaminides.</text>
        <dbReference type="EC" id="3.2.1.52"/>
    </reaction>
</comment>
<evidence type="ECO:0000256" key="6">
    <source>
        <dbReference type="PIRSR" id="PIRSR625705-1"/>
    </source>
</evidence>
<dbReference type="GO" id="GO:0030203">
    <property type="term" value="P:glycosaminoglycan metabolic process"/>
    <property type="evidence" value="ECO:0007669"/>
    <property type="project" value="TreeGrafter"/>
</dbReference>
<feature type="chain" id="PRO_5003553639" description="beta-N-acetylhexosaminidase" evidence="7">
    <location>
        <begin position="22"/>
        <end position="542"/>
    </location>
</feature>
<feature type="signal peptide" evidence="7">
    <location>
        <begin position="1"/>
        <end position="21"/>
    </location>
</feature>
<keyword evidence="5" id="KW-0326">Glycosidase</keyword>
<dbReference type="AlphaFoldDB" id="H1Q0L3"/>
<keyword evidence="4" id="KW-0378">Hydrolase</keyword>
<proteinExistence type="inferred from homology"/>
<sequence>MRRLFLSITLCASLLCANAQRTDYRVVPLPQRIEYVKGEPFVMSRNTVITYDAQNDKMKRNALFLAEYVAKAAKLNLAVADKSRKEGGEIRLVIDPEIPSAEGYRISVGKKLIIVAGKTSAGVFYGIQTIRKSLPVQSSGEQVVMPAVKISDSPRFGYRGMMLDCSRHFFPVEFVKRYIDLIALHNMNVFHWHLSDDQGWRIEIKSHPQLAQISSKRSGTVIGHNSMVDDSTAHGGIYTQNEVREIVEYARERNITVIPEIDMPGHMLAVLAAYPELGCTGGPYEVGHKWGVYTDVLCLGNEKIYPFLQDIIDELIELFPAKYIHIGGDETPTQKWTKCSRCTKLAREQGINVEDLQSYFTNRIEQYVNSKGKSIIGWDEILGGNLNPSATIMSWRGTEPGEKAALAGHDVIMSPVSHAYFDFYQTKETGSEPKAIGGFLPVQKVYEFNPVSETFSESAKKHILGVQANLWTEYIPYTTQAEYMVLPRMAALCEVQWTAPEMKNFDDFNKRALRLSNLYDCYGYQYARHLWKEKQISTSGVW</sequence>
<dbReference type="Gene3D" id="3.20.20.80">
    <property type="entry name" value="Glycosidases"/>
    <property type="match status" value="1"/>
</dbReference>
<dbReference type="InterPro" id="IPR025705">
    <property type="entry name" value="Beta_hexosaminidase_sua/sub"/>
</dbReference>
<keyword evidence="7" id="KW-0732">Signal</keyword>
<gene>
    <name evidence="10" type="ORF">HMPREF9140_00451</name>
</gene>
<organism evidence="10 11">
    <name type="scientific">Prevotella micans F0438</name>
    <dbReference type="NCBI Taxonomy" id="883158"/>
    <lineage>
        <taxon>Bacteria</taxon>
        <taxon>Pseudomonadati</taxon>
        <taxon>Bacteroidota</taxon>
        <taxon>Bacteroidia</taxon>
        <taxon>Bacteroidales</taxon>
        <taxon>Prevotellaceae</taxon>
        <taxon>Prevotella</taxon>
    </lineage>
</organism>
<dbReference type="eggNOG" id="COG3525">
    <property type="taxonomic scope" value="Bacteria"/>
</dbReference>
<keyword evidence="11" id="KW-1185">Reference proteome</keyword>
<dbReference type="Pfam" id="PF00728">
    <property type="entry name" value="Glyco_hydro_20"/>
    <property type="match status" value="1"/>
</dbReference>
<evidence type="ECO:0000256" key="5">
    <source>
        <dbReference type="ARBA" id="ARBA00023295"/>
    </source>
</evidence>
<feature type="active site" description="Proton donor" evidence="6">
    <location>
        <position position="330"/>
    </location>
</feature>
<dbReference type="HOGENOM" id="CLU_007082_5_1_10"/>
<dbReference type="PATRIC" id="fig|883158.3.peg.461"/>
<evidence type="ECO:0000256" key="1">
    <source>
        <dbReference type="ARBA" id="ARBA00001231"/>
    </source>
</evidence>
<dbReference type="InterPro" id="IPR015883">
    <property type="entry name" value="Glyco_hydro_20_cat"/>
</dbReference>
<reference evidence="10 11" key="1">
    <citation type="submission" date="2011-12" db="EMBL/GenBank/DDBJ databases">
        <title>The Genome Sequence of Prevotella micans F0438.</title>
        <authorList>
            <consortium name="The Broad Institute Genome Sequencing Platform"/>
            <person name="Earl A."/>
            <person name="Ward D."/>
            <person name="Feldgarden M."/>
            <person name="Gevers D."/>
            <person name="Izard J."/>
            <person name="Baranova O.V."/>
            <person name="Blanton J.M."/>
            <person name="Wade W.G."/>
            <person name="Dewhirst F.E."/>
            <person name="Young S.K."/>
            <person name="Zeng Q."/>
            <person name="Gargeya S."/>
            <person name="Fitzgerald M."/>
            <person name="Haas B."/>
            <person name="Abouelleil A."/>
            <person name="Alvarado L."/>
            <person name="Arachchi H.M."/>
            <person name="Berlin A."/>
            <person name="Chapman S.B."/>
            <person name="Gearin G."/>
            <person name="Goldberg J."/>
            <person name="Griggs A."/>
            <person name="Gujja S."/>
            <person name="Hansen M."/>
            <person name="Heiman D."/>
            <person name="Howarth C."/>
            <person name="Larimer J."/>
            <person name="Lui A."/>
            <person name="MacDonald P.J.P."/>
            <person name="McCowen C."/>
            <person name="Montmayeur A."/>
            <person name="Murphy C."/>
            <person name="Neiman D."/>
            <person name="Pearson M."/>
            <person name="Priest M."/>
            <person name="Roberts A."/>
            <person name="Saif S."/>
            <person name="Shea T."/>
            <person name="Sisk P."/>
            <person name="Stolte C."/>
            <person name="Sykes S."/>
            <person name="Wortman J."/>
            <person name="Nusbaum C."/>
            <person name="Birren B."/>
        </authorList>
    </citation>
    <scope>NUCLEOTIDE SEQUENCE [LARGE SCALE GENOMIC DNA]</scope>
    <source>
        <strain evidence="10 11">F0438</strain>
    </source>
</reference>
<accession>H1Q0L3</accession>
<evidence type="ECO:0000313" key="10">
    <source>
        <dbReference type="EMBL" id="EHO73435.1"/>
    </source>
</evidence>
<evidence type="ECO:0000259" key="9">
    <source>
        <dbReference type="Pfam" id="PF02838"/>
    </source>
</evidence>
<dbReference type="PRINTS" id="PR00738">
    <property type="entry name" value="GLHYDRLASE20"/>
</dbReference>
<dbReference type="InterPro" id="IPR015882">
    <property type="entry name" value="HEX_bac_N"/>
</dbReference>
<dbReference type="PANTHER" id="PTHR22600">
    <property type="entry name" value="BETA-HEXOSAMINIDASE"/>
    <property type="match status" value="1"/>
</dbReference>